<protein>
    <submittedName>
        <fullName evidence="2">Uncharacterized protein</fullName>
    </submittedName>
</protein>
<feature type="region of interest" description="Disordered" evidence="1">
    <location>
        <begin position="30"/>
        <end position="49"/>
    </location>
</feature>
<feature type="non-terminal residue" evidence="2">
    <location>
        <position position="96"/>
    </location>
</feature>
<sequence>MPVHWYYNPDDIVRDFGGITKYEAPKARHPSSIMSLSNTGGHGRGDQRGRIIGDVINHGKHAFWGRSNVHYHQGMAAGENTLNALCMRLVMRTMAA</sequence>
<reference evidence="2 3" key="1">
    <citation type="submission" date="2020-02" db="EMBL/GenBank/DDBJ databases">
        <title>Draft genome sequence of Haematococcus lacustris strain NIES-144.</title>
        <authorList>
            <person name="Morimoto D."/>
            <person name="Nakagawa S."/>
            <person name="Yoshida T."/>
            <person name="Sawayama S."/>
        </authorList>
    </citation>
    <scope>NUCLEOTIDE SEQUENCE [LARGE SCALE GENOMIC DNA]</scope>
    <source>
        <strain evidence="2 3">NIES-144</strain>
    </source>
</reference>
<dbReference type="EMBL" id="BLLF01007569">
    <property type="protein sequence ID" value="GFH33012.1"/>
    <property type="molecule type" value="Genomic_DNA"/>
</dbReference>
<evidence type="ECO:0000313" key="3">
    <source>
        <dbReference type="Proteomes" id="UP000485058"/>
    </source>
</evidence>
<organism evidence="2 3">
    <name type="scientific">Haematococcus lacustris</name>
    <name type="common">Green alga</name>
    <name type="synonym">Haematococcus pluvialis</name>
    <dbReference type="NCBI Taxonomy" id="44745"/>
    <lineage>
        <taxon>Eukaryota</taxon>
        <taxon>Viridiplantae</taxon>
        <taxon>Chlorophyta</taxon>
        <taxon>core chlorophytes</taxon>
        <taxon>Chlorophyceae</taxon>
        <taxon>CS clade</taxon>
        <taxon>Chlamydomonadales</taxon>
        <taxon>Haematococcaceae</taxon>
        <taxon>Haematococcus</taxon>
    </lineage>
</organism>
<comment type="caution">
    <text evidence="2">The sequence shown here is derived from an EMBL/GenBank/DDBJ whole genome shotgun (WGS) entry which is preliminary data.</text>
</comment>
<dbReference type="Proteomes" id="UP000485058">
    <property type="component" value="Unassembled WGS sequence"/>
</dbReference>
<keyword evidence="3" id="KW-1185">Reference proteome</keyword>
<dbReference type="AlphaFoldDB" id="A0A6A0AJR5"/>
<proteinExistence type="predicted"/>
<accession>A0A6A0AJR5</accession>
<evidence type="ECO:0000313" key="2">
    <source>
        <dbReference type="EMBL" id="GFH33012.1"/>
    </source>
</evidence>
<gene>
    <name evidence="2" type="ORF">HaLaN_32321</name>
</gene>
<name>A0A6A0AJR5_HAELA</name>
<evidence type="ECO:0000256" key="1">
    <source>
        <dbReference type="SAM" id="MobiDB-lite"/>
    </source>
</evidence>
<feature type="non-terminal residue" evidence="2">
    <location>
        <position position="1"/>
    </location>
</feature>